<dbReference type="STRING" id="1745343.A0A2J6PD92"/>
<dbReference type="Gene3D" id="3.40.50.1820">
    <property type="entry name" value="alpha/beta hydrolase"/>
    <property type="match status" value="1"/>
</dbReference>
<dbReference type="PANTHER" id="PTHR37471">
    <property type="entry name" value="UNNAMED PRODUCT"/>
    <property type="match status" value="1"/>
</dbReference>
<dbReference type="InterPro" id="IPR029058">
    <property type="entry name" value="AB_hydrolase_fold"/>
</dbReference>
<feature type="transmembrane region" description="Helical" evidence="2">
    <location>
        <begin position="9"/>
        <end position="34"/>
    </location>
</feature>
<evidence type="ECO:0008006" key="5">
    <source>
        <dbReference type="Google" id="ProtNLM"/>
    </source>
</evidence>
<protein>
    <recommendedName>
        <fullName evidence="5">AB hydrolase-1 domain-containing protein</fullName>
    </recommendedName>
</protein>
<dbReference type="Proteomes" id="UP000235672">
    <property type="component" value="Unassembled WGS sequence"/>
</dbReference>
<keyword evidence="4" id="KW-1185">Reference proteome</keyword>
<dbReference type="OrthoDB" id="6431331at2759"/>
<keyword evidence="2" id="KW-0812">Transmembrane</keyword>
<dbReference type="PANTHER" id="PTHR37471:SF1">
    <property type="entry name" value="AB HYDROLASE-1 DOMAIN-CONTAINING PROTEIN"/>
    <property type="match status" value="1"/>
</dbReference>
<feature type="transmembrane region" description="Helical" evidence="2">
    <location>
        <begin position="46"/>
        <end position="66"/>
    </location>
</feature>
<dbReference type="AlphaFoldDB" id="A0A2J6PD92"/>
<feature type="region of interest" description="Disordered" evidence="1">
    <location>
        <begin position="476"/>
        <end position="499"/>
    </location>
</feature>
<dbReference type="EMBL" id="KZ613576">
    <property type="protein sequence ID" value="PMD11998.1"/>
    <property type="molecule type" value="Genomic_DNA"/>
</dbReference>
<evidence type="ECO:0000256" key="2">
    <source>
        <dbReference type="SAM" id="Phobius"/>
    </source>
</evidence>
<organism evidence="3 4">
    <name type="scientific">Hyaloscypha hepaticicola</name>
    <dbReference type="NCBI Taxonomy" id="2082293"/>
    <lineage>
        <taxon>Eukaryota</taxon>
        <taxon>Fungi</taxon>
        <taxon>Dikarya</taxon>
        <taxon>Ascomycota</taxon>
        <taxon>Pezizomycotina</taxon>
        <taxon>Leotiomycetes</taxon>
        <taxon>Helotiales</taxon>
        <taxon>Hyaloscyphaceae</taxon>
        <taxon>Hyaloscypha</taxon>
    </lineage>
</organism>
<evidence type="ECO:0000256" key="1">
    <source>
        <dbReference type="SAM" id="MobiDB-lite"/>
    </source>
</evidence>
<proteinExistence type="predicted"/>
<evidence type="ECO:0000313" key="4">
    <source>
        <dbReference type="Proteomes" id="UP000235672"/>
    </source>
</evidence>
<keyword evidence="2" id="KW-0472">Membrane</keyword>
<feature type="compositionally biased region" description="Acidic residues" evidence="1">
    <location>
        <begin position="487"/>
        <end position="496"/>
    </location>
</feature>
<keyword evidence="2" id="KW-1133">Transmembrane helix</keyword>
<feature type="transmembrane region" description="Helical" evidence="2">
    <location>
        <begin position="183"/>
        <end position="202"/>
    </location>
</feature>
<evidence type="ECO:0000313" key="3">
    <source>
        <dbReference type="EMBL" id="PMD11998.1"/>
    </source>
</evidence>
<accession>A0A2J6PD92</accession>
<name>A0A2J6PD92_9HELO</name>
<reference evidence="3 4" key="1">
    <citation type="submission" date="2016-05" db="EMBL/GenBank/DDBJ databases">
        <title>A degradative enzymes factory behind the ericoid mycorrhizal symbiosis.</title>
        <authorList>
            <consortium name="DOE Joint Genome Institute"/>
            <person name="Martino E."/>
            <person name="Morin E."/>
            <person name="Grelet G."/>
            <person name="Kuo A."/>
            <person name="Kohler A."/>
            <person name="Daghino S."/>
            <person name="Barry K."/>
            <person name="Choi C."/>
            <person name="Cichocki N."/>
            <person name="Clum A."/>
            <person name="Copeland A."/>
            <person name="Hainaut M."/>
            <person name="Haridas S."/>
            <person name="Labutti K."/>
            <person name="Lindquist E."/>
            <person name="Lipzen A."/>
            <person name="Khouja H.-R."/>
            <person name="Murat C."/>
            <person name="Ohm R."/>
            <person name="Olson A."/>
            <person name="Spatafora J."/>
            <person name="Veneault-Fourrey C."/>
            <person name="Henrissat B."/>
            <person name="Grigoriev I."/>
            <person name="Martin F."/>
            <person name="Perotto S."/>
        </authorList>
    </citation>
    <scope>NUCLEOTIDE SEQUENCE [LARGE SCALE GENOMIC DNA]</scope>
    <source>
        <strain evidence="3 4">UAMH 7357</strain>
    </source>
</reference>
<sequence>MIGTSKLEYYFILTCIVGLHYLAPICLLYCVFVISLYGFKAATYRFPLFIETIAVAESLFYLLVYIPYRYHLQREAVHPPAPTREERQQLFRLCNANIGDPEAYLQKWFLGAELDDIKRENLKEFFLWAFFNRGGPPGDDNEELEEYVAATEKLLGRPIEAGRGNATCLRLTLDRVDMLHRSLTWYCCVGFVDFLTYMKLLFHGFHFHRLRLTRFFTLFPLRPQTLLTKYRSPAKHTTYWHRPHTSTTKLPVVFIHGIGIGLYPYTNFLSELNSNIGIESEDPKDQVGIIAIELMPISFRITHSALGQAELCYEIDQILHTHFAPDQKFVLVSHSYGSVITTHLLKSPSIAERIGPVVLIDPVSILLHLPDVAFNFTRRVPKRANEHQLYYFASMDMGVSHTLSRHFFWNENVLWKKDVGGRKLTVSLGGRDLIVNTEAVGRYLSTGAGSELSSGSSSGDDADTLIDMEEYGDRERGGMRLRGGEGAGDDESDIDDKEWKHRPWKGTGIDILWFKDLDHAQVFDKASTRKRLIDAIRVYCEDI</sequence>
<dbReference type="SUPFAM" id="SSF53474">
    <property type="entry name" value="alpha/beta-Hydrolases"/>
    <property type="match status" value="1"/>
</dbReference>
<gene>
    <name evidence="3" type="ORF">NA56DRAFT_58223</name>
</gene>